<dbReference type="Proteomes" id="UP000646211">
    <property type="component" value="Unassembled WGS sequence"/>
</dbReference>
<keyword evidence="3" id="KW-1185">Reference proteome</keyword>
<proteinExistence type="predicted"/>
<protein>
    <submittedName>
        <fullName evidence="2">Uncharacterized protein</fullName>
    </submittedName>
</protein>
<dbReference type="EMBL" id="JADHEC010000026">
    <property type="protein sequence ID" value="MBF2709251.1"/>
    <property type="molecule type" value="Genomic_DNA"/>
</dbReference>
<reference evidence="2" key="1">
    <citation type="submission" date="2020-11" db="EMBL/GenBank/DDBJ databases">
        <title>Genome of Flavobacterium soyangense.</title>
        <authorList>
            <person name="Liu Q."/>
            <person name="Xin Y.-H."/>
        </authorList>
    </citation>
    <scope>NUCLEOTIDE SEQUENCE</scope>
    <source>
        <strain evidence="2">CGMCC 1.13493</strain>
    </source>
</reference>
<feature type="compositionally biased region" description="Basic residues" evidence="1">
    <location>
        <begin position="18"/>
        <end position="28"/>
    </location>
</feature>
<evidence type="ECO:0000256" key="1">
    <source>
        <dbReference type="SAM" id="MobiDB-lite"/>
    </source>
</evidence>
<comment type="caution">
    <text evidence="2">The sequence shown here is derived from an EMBL/GenBank/DDBJ whole genome shotgun (WGS) entry which is preliminary data.</text>
</comment>
<accession>A0A930U9N3</accession>
<feature type="region of interest" description="Disordered" evidence="1">
    <location>
        <begin position="1"/>
        <end position="35"/>
    </location>
</feature>
<feature type="compositionally biased region" description="Low complexity" evidence="1">
    <location>
        <begin position="1"/>
        <end position="14"/>
    </location>
</feature>
<organism evidence="2 3">
    <name type="scientific">Flavobacterium soyangense</name>
    <dbReference type="NCBI Taxonomy" id="2023265"/>
    <lineage>
        <taxon>Bacteria</taxon>
        <taxon>Pseudomonadati</taxon>
        <taxon>Bacteroidota</taxon>
        <taxon>Flavobacteriia</taxon>
        <taxon>Flavobacteriales</taxon>
        <taxon>Flavobacteriaceae</taxon>
        <taxon>Flavobacterium</taxon>
    </lineage>
</organism>
<gene>
    <name evidence="2" type="ORF">IR213_11695</name>
</gene>
<name>A0A930U9N3_9FLAO</name>
<evidence type="ECO:0000313" key="3">
    <source>
        <dbReference type="Proteomes" id="UP000646211"/>
    </source>
</evidence>
<dbReference type="AlphaFoldDB" id="A0A930U9N3"/>
<dbReference type="RefSeq" id="WP_194312492.1">
    <property type="nucleotide sequence ID" value="NZ_JADHEC010000026.1"/>
</dbReference>
<sequence>MAYSNNNKNSYGNNQKPTVKHSGAKTKRYFPVSGPNKGVEQTLTSGWRLANRELISIRCVTTSKSILSDKGWLGSIACTLTNTKTGVSAFHWGTMHHATGKVVIDKLAMVVNPKAKNGGYAGTYINN</sequence>
<evidence type="ECO:0000313" key="2">
    <source>
        <dbReference type="EMBL" id="MBF2709251.1"/>
    </source>
</evidence>